<dbReference type="Gene3D" id="1.10.287.130">
    <property type="match status" value="1"/>
</dbReference>
<dbReference type="Gene3D" id="3.30.450.20">
    <property type="entry name" value="PAS domain"/>
    <property type="match status" value="1"/>
</dbReference>
<dbReference type="InterPro" id="IPR011006">
    <property type="entry name" value="CheY-like_superfamily"/>
</dbReference>
<keyword evidence="9" id="KW-0067">ATP-binding</keyword>
<dbReference type="GO" id="GO:1900745">
    <property type="term" value="P:positive regulation of p38MAPK cascade"/>
    <property type="evidence" value="ECO:0007669"/>
    <property type="project" value="UniProtKB-ARBA"/>
</dbReference>
<dbReference type="InterPro" id="IPR013655">
    <property type="entry name" value="PAS_fold_3"/>
</dbReference>
<evidence type="ECO:0000256" key="11">
    <source>
        <dbReference type="ARBA" id="ARBA00054109"/>
    </source>
</evidence>
<dbReference type="CDD" id="cd16922">
    <property type="entry name" value="HATPase_EvgS-ArcB-TorS-like"/>
    <property type="match status" value="1"/>
</dbReference>
<name>A0A4U7AWH6_9PEZI</name>
<dbReference type="InterPro" id="IPR003594">
    <property type="entry name" value="HATPase_dom"/>
</dbReference>
<dbReference type="SMART" id="SM00388">
    <property type="entry name" value="HisKA"/>
    <property type="match status" value="1"/>
</dbReference>
<comment type="catalytic activity">
    <reaction evidence="1">
        <text>ATP + protein L-histidine = ADP + protein N-phospho-L-histidine.</text>
        <dbReference type="EC" id="2.7.13.3"/>
    </reaction>
</comment>
<keyword evidence="4" id="KW-0963">Cytoplasm</keyword>
<comment type="caution">
    <text evidence="17">The sequence shown here is derived from an EMBL/GenBank/DDBJ whole genome shotgun (WGS) entry which is preliminary data.</text>
</comment>
<evidence type="ECO:0000259" key="15">
    <source>
        <dbReference type="PROSITE" id="PS50112"/>
    </source>
</evidence>
<dbReference type="SMART" id="SM00387">
    <property type="entry name" value="HATPase_c"/>
    <property type="match status" value="1"/>
</dbReference>
<dbReference type="Gene3D" id="3.30.565.10">
    <property type="entry name" value="Histidine kinase-like ATPase, C-terminal domain"/>
    <property type="match status" value="1"/>
</dbReference>
<evidence type="ECO:0000256" key="2">
    <source>
        <dbReference type="ARBA" id="ARBA00004496"/>
    </source>
</evidence>
<keyword evidence="8 17" id="KW-0418">Kinase</keyword>
<evidence type="ECO:0000313" key="18">
    <source>
        <dbReference type="Proteomes" id="UP000308133"/>
    </source>
</evidence>
<dbReference type="GO" id="GO:0005524">
    <property type="term" value="F:ATP binding"/>
    <property type="evidence" value="ECO:0007669"/>
    <property type="project" value="UniProtKB-KW"/>
</dbReference>
<feature type="domain" description="Histidine kinase" evidence="13">
    <location>
        <begin position="647"/>
        <end position="864"/>
    </location>
</feature>
<evidence type="ECO:0000256" key="8">
    <source>
        <dbReference type="ARBA" id="ARBA00022777"/>
    </source>
</evidence>
<dbReference type="AlphaFoldDB" id="A0A4U7AWH6"/>
<dbReference type="SMART" id="SM00086">
    <property type="entry name" value="PAC"/>
    <property type="match status" value="1"/>
</dbReference>
<evidence type="ECO:0000256" key="1">
    <source>
        <dbReference type="ARBA" id="ARBA00000085"/>
    </source>
</evidence>
<evidence type="ECO:0000259" key="16">
    <source>
        <dbReference type="PROSITE" id="PS50113"/>
    </source>
</evidence>
<evidence type="ECO:0000256" key="3">
    <source>
        <dbReference type="ARBA" id="ARBA00012438"/>
    </source>
</evidence>
<feature type="domain" description="Response regulatory" evidence="14">
    <location>
        <begin position="890"/>
        <end position="1010"/>
    </location>
</feature>
<evidence type="ECO:0000256" key="10">
    <source>
        <dbReference type="ARBA" id="ARBA00023012"/>
    </source>
</evidence>
<feature type="domain" description="PAC" evidence="16">
    <location>
        <begin position="439"/>
        <end position="491"/>
    </location>
</feature>
<dbReference type="CDD" id="cd17546">
    <property type="entry name" value="REC_hyHK_CKI1_RcsC-like"/>
    <property type="match status" value="1"/>
</dbReference>
<dbReference type="Proteomes" id="UP000308133">
    <property type="component" value="Unassembled WGS sequence"/>
</dbReference>
<dbReference type="PROSITE" id="PS50113">
    <property type="entry name" value="PAC"/>
    <property type="match status" value="1"/>
</dbReference>
<dbReference type="InterPro" id="IPR036097">
    <property type="entry name" value="HisK_dim/P_sf"/>
</dbReference>
<accession>A0A4U7AWH6</accession>
<dbReference type="SUPFAM" id="SSF55785">
    <property type="entry name" value="PYP-like sensor domain (PAS domain)"/>
    <property type="match status" value="1"/>
</dbReference>
<dbReference type="CDD" id="cd00082">
    <property type="entry name" value="HisKA"/>
    <property type="match status" value="1"/>
</dbReference>
<dbReference type="CDD" id="cd00130">
    <property type="entry name" value="PAS"/>
    <property type="match status" value="1"/>
</dbReference>
<comment type="subcellular location">
    <subcellularLocation>
        <location evidence="2">Cytoplasm</location>
    </subcellularLocation>
</comment>
<dbReference type="GO" id="GO:0005737">
    <property type="term" value="C:cytoplasm"/>
    <property type="evidence" value="ECO:0007669"/>
    <property type="project" value="UniProtKB-SubCell"/>
</dbReference>
<dbReference type="GO" id="GO:0009365">
    <property type="term" value="C:protein histidine kinase complex"/>
    <property type="evidence" value="ECO:0007669"/>
    <property type="project" value="UniProtKB-ARBA"/>
</dbReference>
<evidence type="ECO:0000259" key="14">
    <source>
        <dbReference type="PROSITE" id="PS50110"/>
    </source>
</evidence>
<dbReference type="Pfam" id="PF08447">
    <property type="entry name" value="PAS_3"/>
    <property type="match status" value="1"/>
</dbReference>
<dbReference type="PROSITE" id="PS50110">
    <property type="entry name" value="RESPONSE_REGULATORY"/>
    <property type="match status" value="1"/>
</dbReference>
<dbReference type="InterPro" id="IPR004358">
    <property type="entry name" value="Sig_transdc_His_kin-like_C"/>
</dbReference>
<dbReference type="InterPro" id="IPR036890">
    <property type="entry name" value="HATPase_C_sf"/>
</dbReference>
<dbReference type="InterPro" id="IPR001610">
    <property type="entry name" value="PAC"/>
</dbReference>
<evidence type="ECO:0000256" key="4">
    <source>
        <dbReference type="ARBA" id="ARBA00022490"/>
    </source>
</evidence>
<dbReference type="SUPFAM" id="SSF55874">
    <property type="entry name" value="ATPase domain of HSP90 chaperone/DNA topoisomerase II/histidine kinase"/>
    <property type="match status" value="1"/>
</dbReference>
<dbReference type="EC" id="2.7.13.3" evidence="3"/>
<keyword evidence="7" id="KW-0547">Nucleotide-binding</keyword>
<organism evidence="17 18">
    <name type="scientific">Elsinoe australis</name>
    <dbReference type="NCBI Taxonomy" id="40998"/>
    <lineage>
        <taxon>Eukaryota</taxon>
        <taxon>Fungi</taxon>
        <taxon>Dikarya</taxon>
        <taxon>Ascomycota</taxon>
        <taxon>Pezizomycotina</taxon>
        <taxon>Dothideomycetes</taxon>
        <taxon>Dothideomycetidae</taxon>
        <taxon>Myriangiales</taxon>
        <taxon>Elsinoaceae</taxon>
        <taxon>Elsinoe</taxon>
    </lineage>
</organism>
<dbReference type="Pfam" id="PF02518">
    <property type="entry name" value="HATPase_c"/>
    <property type="match status" value="1"/>
</dbReference>
<reference evidence="17 18" key="1">
    <citation type="submission" date="2018-02" db="EMBL/GenBank/DDBJ databases">
        <title>Draft genome sequences of Elsinoe sp., causing black scab on jojoba.</title>
        <authorList>
            <person name="Stodart B."/>
            <person name="Jeffress S."/>
            <person name="Ash G."/>
            <person name="Arun Chinnappa K."/>
        </authorList>
    </citation>
    <scope>NUCLEOTIDE SEQUENCE [LARGE SCALE GENOMIC DNA]</scope>
    <source>
        <strain evidence="17 18">Hillstone_2</strain>
    </source>
</reference>
<dbReference type="SMART" id="SM00091">
    <property type="entry name" value="PAS"/>
    <property type="match status" value="2"/>
</dbReference>
<dbReference type="Pfam" id="PF00072">
    <property type="entry name" value="Response_reg"/>
    <property type="match status" value="1"/>
</dbReference>
<proteinExistence type="predicted"/>
<dbReference type="InterPro" id="IPR005467">
    <property type="entry name" value="His_kinase_dom"/>
</dbReference>
<dbReference type="FunFam" id="3.30.450.20:FF:000099">
    <property type="entry name" value="Sensory box sensor histidine kinase"/>
    <property type="match status" value="1"/>
</dbReference>
<dbReference type="InterPro" id="IPR000014">
    <property type="entry name" value="PAS"/>
</dbReference>
<dbReference type="SUPFAM" id="SSF52172">
    <property type="entry name" value="CheY-like"/>
    <property type="match status" value="1"/>
</dbReference>
<evidence type="ECO:0000256" key="7">
    <source>
        <dbReference type="ARBA" id="ARBA00022741"/>
    </source>
</evidence>
<keyword evidence="10" id="KW-0902">Two-component regulatory system</keyword>
<dbReference type="PRINTS" id="PR00344">
    <property type="entry name" value="BCTRLSENSOR"/>
</dbReference>
<dbReference type="GO" id="GO:0000155">
    <property type="term" value="F:phosphorelay sensor kinase activity"/>
    <property type="evidence" value="ECO:0007669"/>
    <property type="project" value="InterPro"/>
</dbReference>
<evidence type="ECO:0000256" key="5">
    <source>
        <dbReference type="ARBA" id="ARBA00022553"/>
    </source>
</evidence>
<evidence type="ECO:0000313" key="17">
    <source>
        <dbReference type="EMBL" id="TKX22559.1"/>
    </source>
</evidence>
<protein>
    <recommendedName>
        <fullName evidence="3">histidine kinase</fullName>
        <ecNumber evidence="3">2.7.13.3</ecNumber>
    </recommendedName>
</protein>
<evidence type="ECO:0000256" key="6">
    <source>
        <dbReference type="ARBA" id="ARBA00022679"/>
    </source>
</evidence>
<keyword evidence="6" id="KW-0808">Transferase</keyword>
<dbReference type="FunFam" id="3.30.565.10:FF:000010">
    <property type="entry name" value="Sensor histidine kinase RcsC"/>
    <property type="match status" value="1"/>
</dbReference>
<dbReference type="PROSITE" id="PS50109">
    <property type="entry name" value="HIS_KIN"/>
    <property type="match status" value="1"/>
</dbReference>
<sequence length="1016" mass="113007">MAARLELRGPPPRKTEISGSAILEAFRSPCLVITIEHNVVLANRSARKLFRTERNGHAETEKPLGKPLAGSKLPNLLQMVETNTATTQSKSLAQLIDEHFFNLGSPAAREDLWSDSYFSRFPEEQKLPLQVALKHTPGDQASSYEMTIQPFIAEDSLCLLLTLSPLDWPAEKSGTDKSTLRSEIFRSLTSQIPYSPTASMSASDSVGSSVRNNASSKLSRLGAARFAQLRDAVYFNAGEVPGFLFSADEKLYAPNSKKKGVNIEAVEIPGDPKEWFTSMMTVWDKEFTRKLDYEEYPSVLVLRRRGDVKNYRVGLIHDDGVKHLADCEGEAVWDTETDELLGSLVYVRDLGPYEEVLYREHQQKLGSHEMICQSVPHMMWTANAAGNVDFFSDAWYDFTGLTPETSLGSAWEAAIHPEDKNNLWEVFNENRASADVGLLATESRYRRHDDVYRWMSVRVKPVKGDSGQVLKWYGTLTDIEEIVDMRTEAEEQTKHMANVLAQSSISMFRISTSLHFQSFKSTPLVVPGQTTESMIDCFENNDVFQGLAKFDPKGMPHFEAHVRSILAGKIEVATTEDEYCGIVIRTRLMPDIGDVAGSRTVTGVLGCAFDITDLHQKAQLESENARLAVEERTAKEHNRLKSQFLAHMSHEIRTPIAGVIGMGDLLTQTSLDSNQKELVDCIHISANNLLGIVNDILDFSKVEAGQMQFETIPFNLPSVIQEKGRLLGHTAEKKMLNFSCNTDEVPNDLNLMGDPSKIGQVISNLVTNAIKFTSKGTIEINLTLKDGYALVVVQDTGVGMDKATLARLFEPFRQGDSSTARLYGGTGLGLVISQNFAKRMGGSLDLESEPGLGTKALFTVPLNYANTAALQRKTSIPADKERKEDNGAIHILIVEDNAINQKIAIGSVRKLGYQVTAVWNGKEALEYLLKSEKIDVIMMDCQMPVMDGYQATNAIRNDTKYVRFKDVPIIAFTASTIKGDREKCEEAGMDDYLSKPYPAKVLQEKLFKWSRAQGRE</sequence>
<dbReference type="Gene3D" id="3.40.50.2300">
    <property type="match status" value="1"/>
</dbReference>
<evidence type="ECO:0000256" key="12">
    <source>
        <dbReference type="PROSITE-ProRule" id="PRU00169"/>
    </source>
</evidence>
<dbReference type="EMBL" id="PTQR01000066">
    <property type="protein sequence ID" value="TKX22559.1"/>
    <property type="molecule type" value="Genomic_DNA"/>
</dbReference>
<comment type="function">
    <text evidence="11">Involved in the control of the SAPK-dependent transcriptional response to peroxide stress. Regulates sty1 activity.</text>
</comment>
<dbReference type="PANTHER" id="PTHR45339:SF1">
    <property type="entry name" value="HYBRID SIGNAL TRANSDUCTION HISTIDINE KINASE J"/>
    <property type="match status" value="1"/>
</dbReference>
<evidence type="ECO:0000259" key="13">
    <source>
        <dbReference type="PROSITE" id="PS50109"/>
    </source>
</evidence>
<dbReference type="FunFam" id="1.10.287.130:FF:000002">
    <property type="entry name" value="Two-component osmosensing histidine kinase"/>
    <property type="match status" value="1"/>
</dbReference>
<gene>
    <name evidence="17" type="ORF">C1H76_5342</name>
</gene>
<dbReference type="InterPro" id="IPR001789">
    <property type="entry name" value="Sig_transdc_resp-reg_receiver"/>
</dbReference>
<dbReference type="SMART" id="SM00448">
    <property type="entry name" value="REC"/>
    <property type="match status" value="1"/>
</dbReference>
<keyword evidence="5 12" id="KW-0597">Phosphoprotein</keyword>
<dbReference type="NCBIfam" id="TIGR00229">
    <property type="entry name" value="sensory_box"/>
    <property type="match status" value="1"/>
</dbReference>
<feature type="domain" description="PAS" evidence="15">
    <location>
        <begin position="373"/>
        <end position="434"/>
    </location>
</feature>
<dbReference type="PROSITE" id="PS50112">
    <property type="entry name" value="PAS"/>
    <property type="match status" value="1"/>
</dbReference>
<evidence type="ECO:0000256" key="9">
    <source>
        <dbReference type="ARBA" id="ARBA00022840"/>
    </source>
</evidence>
<dbReference type="Pfam" id="PF00512">
    <property type="entry name" value="HisKA"/>
    <property type="match status" value="1"/>
</dbReference>
<dbReference type="InterPro" id="IPR000700">
    <property type="entry name" value="PAS-assoc_C"/>
</dbReference>
<dbReference type="PANTHER" id="PTHR45339">
    <property type="entry name" value="HYBRID SIGNAL TRANSDUCTION HISTIDINE KINASE J"/>
    <property type="match status" value="1"/>
</dbReference>
<dbReference type="InterPro" id="IPR035965">
    <property type="entry name" value="PAS-like_dom_sf"/>
</dbReference>
<feature type="modified residue" description="4-aspartylphosphate" evidence="12">
    <location>
        <position position="940"/>
    </location>
</feature>
<dbReference type="InterPro" id="IPR003661">
    <property type="entry name" value="HisK_dim/P_dom"/>
</dbReference>
<dbReference type="SUPFAM" id="SSF47384">
    <property type="entry name" value="Homodimeric domain of signal transducing histidine kinase"/>
    <property type="match status" value="1"/>
</dbReference>